<dbReference type="Pfam" id="PF01498">
    <property type="entry name" value="HTH_Tnp_Tc3_2"/>
    <property type="match status" value="1"/>
</dbReference>
<evidence type="ECO:0000313" key="3">
    <source>
        <dbReference type="Proteomes" id="UP001374579"/>
    </source>
</evidence>
<proteinExistence type="predicted"/>
<dbReference type="Pfam" id="PF13384">
    <property type="entry name" value="HTH_23"/>
    <property type="match status" value="1"/>
</dbReference>
<dbReference type="GO" id="GO:0006313">
    <property type="term" value="P:DNA transposition"/>
    <property type="evidence" value="ECO:0007669"/>
    <property type="project" value="InterPro"/>
</dbReference>
<protein>
    <recommendedName>
        <fullName evidence="1">Transposase Tc1-like domain-containing protein</fullName>
    </recommendedName>
</protein>
<dbReference type="EMBL" id="JBAMIC010000008">
    <property type="protein sequence ID" value="KAK7103612.1"/>
    <property type="molecule type" value="Genomic_DNA"/>
</dbReference>
<evidence type="ECO:0000313" key="2">
    <source>
        <dbReference type="EMBL" id="KAK7103612.1"/>
    </source>
</evidence>
<dbReference type="CDD" id="cd00569">
    <property type="entry name" value="HTH_Hin_like"/>
    <property type="match status" value="1"/>
</dbReference>
<dbReference type="SUPFAM" id="SSF46689">
    <property type="entry name" value="Homeodomain-like"/>
    <property type="match status" value="1"/>
</dbReference>
<comment type="caution">
    <text evidence="2">The sequence shown here is derived from an EMBL/GenBank/DDBJ whole genome shotgun (WGS) entry which is preliminary data.</text>
</comment>
<dbReference type="PANTHER" id="PTHR23022">
    <property type="entry name" value="TRANSPOSABLE ELEMENT-RELATED"/>
    <property type="match status" value="1"/>
</dbReference>
<keyword evidence="3" id="KW-1185">Reference proteome</keyword>
<evidence type="ECO:0000259" key="1">
    <source>
        <dbReference type="Pfam" id="PF01498"/>
    </source>
</evidence>
<dbReference type="InterPro" id="IPR002492">
    <property type="entry name" value="Transposase_Tc1-like"/>
</dbReference>
<organism evidence="2 3">
    <name type="scientific">Littorina saxatilis</name>
    <dbReference type="NCBI Taxonomy" id="31220"/>
    <lineage>
        <taxon>Eukaryota</taxon>
        <taxon>Metazoa</taxon>
        <taxon>Spiralia</taxon>
        <taxon>Lophotrochozoa</taxon>
        <taxon>Mollusca</taxon>
        <taxon>Gastropoda</taxon>
        <taxon>Caenogastropoda</taxon>
        <taxon>Littorinimorpha</taxon>
        <taxon>Littorinoidea</taxon>
        <taxon>Littorinidae</taxon>
        <taxon>Littorina</taxon>
    </lineage>
</organism>
<name>A0AAN9BDN2_9CAEN</name>
<dbReference type="InterPro" id="IPR009057">
    <property type="entry name" value="Homeodomain-like_sf"/>
</dbReference>
<dbReference type="PANTHER" id="PTHR23022:SF135">
    <property type="entry name" value="SI:DKEY-77F5.3"/>
    <property type="match status" value="1"/>
</dbReference>
<gene>
    <name evidence="2" type="ORF">V1264_018480</name>
</gene>
<accession>A0AAN9BDN2</accession>
<dbReference type="GO" id="GO:0015074">
    <property type="term" value="P:DNA integration"/>
    <property type="evidence" value="ECO:0007669"/>
    <property type="project" value="InterPro"/>
</dbReference>
<dbReference type="InterPro" id="IPR036397">
    <property type="entry name" value="RNaseH_sf"/>
</dbReference>
<dbReference type="AlphaFoldDB" id="A0AAN9BDN2"/>
<dbReference type="Proteomes" id="UP001374579">
    <property type="component" value="Unassembled WGS sequence"/>
</dbReference>
<sequence>MPRLSPEQRQQAIGRLDAGQSVQQVSRAFGVNVTTVYRLQQRFHATNRTCDLPRCGRPRVTTARQDRHLVHQHQRDPFETAANTARNTIGVHGQPVSARTVRRRLGGQNLVNRRPARRPVLTAQHRVDRLAWAQQHAHWRHRDWCRVLCSDEKRFCLDPGDGRVRIWRRHGQRFANRNILQHDRWRGASVMIWGAIVAISEWGLSSFRTSAKAVGMVSMQSATSIKSCVPMWFHLSRGNGTAFSSKTMPVPILHVLPRSSCVTTTSTSFLILLDLRISTQSNTFGT</sequence>
<dbReference type="GO" id="GO:0003677">
    <property type="term" value="F:DNA binding"/>
    <property type="evidence" value="ECO:0007669"/>
    <property type="project" value="InterPro"/>
</dbReference>
<feature type="domain" description="Transposase Tc1-like" evidence="1">
    <location>
        <begin position="66"/>
        <end position="138"/>
    </location>
</feature>
<dbReference type="Gene3D" id="1.10.10.60">
    <property type="entry name" value="Homeodomain-like"/>
    <property type="match status" value="1"/>
</dbReference>
<reference evidence="2 3" key="1">
    <citation type="submission" date="2024-02" db="EMBL/GenBank/DDBJ databases">
        <title>Chromosome-scale genome assembly of the rough periwinkle Littorina saxatilis.</title>
        <authorList>
            <person name="De Jode A."/>
            <person name="Faria R."/>
            <person name="Formenti G."/>
            <person name="Sims Y."/>
            <person name="Smith T.P."/>
            <person name="Tracey A."/>
            <person name="Wood J.M.D."/>
            <person name="Zagrodzka Z.B."/>
            <person name="Johannesson K."/>
            <person name="Butlin R.K."/>
            <person name="Leder E.H."/>
        </authorList>
    </citation>
    <scope>NUCLEOTIDE SEQUENCE [LARGE SCALE GENOMIC DNA]</scope>
    <source>
        <strain evidence="2">Snail1</strain>
        <tissue evidence="2">Muscle</tissue>
    </source>
</reference>
<dbReference type="InterPro" id="IPR052338">
    <property type="entry name" value="Transposase_5"/>
</dbReference>
<dbReference type="Gene3D" id="3.30.420.10">
    <property type="entry name" value="Ribonuclease H-like superfamily/Ribonuclease H"/>
    <property type="match status" value="1"/>
</dbReference>